<dbReference type="EMBL" id="JBAMMX010000022">
    <property type="protein sequence ID" value="KAK6919008.1"/>
    <property type="molecule type" value="Genomic_DNA"/>
</dbReference>
<name>A0AAN8Z366_9MAGN</name>
<sequence>MEEEKPEEEEEKGVTIEVSESFSLSETTMSATTTANTTMTDKREDEVTSKFSSTAHHRRVVRSPAKRTPISGDRKQRNNVPSSQVRRRPSTLVSQNEVVREKKDLGNRRLPAKGGVRGDSSDRCCRRSRSPATRVEGGARVVGSCRSESIRKTGRPGNRSQAPAPSTEVEDGFGVKSEKPPGVGPPGPESLENPLCLPAMAG</sequence>
<feature type="region of interest" description="Disordered" evidence="1">
    <location>
        <begin position="1"/>
        <end position="202"/>
    </location>
</feature>
<dbReference type="AlphaFoldDB" id="A0AAN8Z366"/>
<organism evidence="2 3">
    <name type="scientific">Dillenia turbinata</name>
    <dbReference type="NCBI Taxonomy" id="194707"/>
    <lineage>
        <taxon>Eukaryota</taxon>
        <taxon>Viridiplantae</taxon>
        <taxon>Streptophyta</taxon>
        <taxon>Embryophyta</taxon>
        <taxon>Tracheophyta</taxon>
        <taxon>Spermatophyta</taxon>
        <taxon>Magnoliopsida</taxon>
        <taxon>eudicotyledons</taxon>
        <taxon>Gunneridae</taxon>
        <taxon>Pentapetalae</taxon>
        <taxon>Dilleniales</taxon>
        <taxon>Dilleniaceae</taxon>
        <taxon>Dillenia</taxon>
    </lineage>
</organism>
<gene>
    <name evidence="2" type="ORF">RJ641_017430</name>
</gene>
<dbReference type="PANTHER" id="PTHR33871">
    <property type="entry name" value="OS05G0503100 PROTEIN-RELATED"/>
    <property type="match status" value="1"/>
</dbReference>
<feature type="compositionally biased region" description="Acidic residues" evidence="1">
    <location>
        <begin position="1"/>
        <end position="11"/>
    </location>
</feature>
<feature type="compositionally biased region" description="Low complexity" evidence="1">
    <location>
        <begin position="27"/>
        <end position="39"/>
    </location>
</feature>
<evidence type="ECO:0000313" key="2">
    <source>
        <dbReference type="EMBL" id="KAK6919008.1"/>
    </source>
</evidence>
<keyword evidence="3" id="KW-1185">Reference proteome</keyword>
<dbReference type="PANTHER" id="PTHR33871:SF1">
    <property type="entry name" value="OS05G0503100 PROTEIN"/>
    <property type="match status" value="1"/>
</dbReference>
<comment type="caution">
    <text evidence="2">The sequence shown here is derived from an EMBL/GenBank/DDBJ whole genome shotgun (WGS) entry which is preliminary data.</text>
</comment>
<dbReference type="Proteomes" id="UP001370490">
    <property type="component" value="Unassembled WGS sequence"/>
</dbReference>
<feature type="compositionally biased region" description="Basic residues" evidence="1">
    <location>
        <begin position="55"/>
        <end position="65"/>
    </location>
</feature>
<protein>
    <submittedName>
        <fullName evidence="2">Uncharacterized protein</fullName>
    </submittedName>
</protein>
<proteinExistence type="predicted"/>
<reference evidence="2 3" key="1">
    <citation type="submission" date="2023-12" db="EMBL/GenBank/DDBJ databases">
        <title>A high-quality genome assembly for Dillenia turbinata (Dilleniales).</title>
        <authorList>
            <person name="Chanderbali A."/>
        </authorList>
    </citation>
    <scope>NUCLEOTIDE SEQUENCE [LARGE SCALE GENOMIC DNA]</scope>
    <source>
        <strain evidence="2">LSX21</strain>
        <tissue evidence="2">Leaf</tissue>
    </source>
</reference>
<evidence type="ECO:0000256" key="1">
    <source>
        <dbReference type="SAM" id="MobiDB-lite"/>
    </source>
</evidence>
<accession>A0AAN8Z366</accession>
<feature type="compositionally biased region" description="Basic and acidic residues" evidence="1">
    <location>
        <begin position="98"/>
        <end position="107"/>
    </location>
</feature>
<evidence type="ECO:0000313" key="3">
    <source>
        <dbReference type="Proteomes" id="UP001370490"/>
    </source>
</evidence>